<gene>
    <name evidence="1" type="ORF">GcM1_203012</name>
</gene>
<proteinExistence type="predicted"/>
<evidence type="ECO:0000313" key="2">
    <source>
        <dbReference type="Proteomes" id="UP000285326"/>
    </source>
</evidence>
<dbReference type="EMBL" id="MCBS01020374">
    <property type="protein sequence ID" value="RKF79300.1"/>
    <property type="molecule type" value="Genomic_DNA"/>
</dbReference>
<reference evidence="1 2" key="1">
    <citation type="journal article" date="2018" name="BMC Genomics">
        <title>Comparative genome analyses reveal sequence features reflecting distinct modes of host-adaptation between dicot and monocot powdery mildew.</title>
        <authorList>
            <person name="Wu Y."/>
            <person name="Ma X."/>
            <person name="Pan Z."/>
            <person name="Kale S.D."/>
            <person name="Song Y."/>
            <person name="King H."/>
            <person name="Zhang Q."/>
            <person name="Presley C."/>
            <person name="Deng X."/>
            <person name="Wei C.I."/>
            <person name="Xiao S."/>
        </authorList>
    </citation>
    <scope>NUCLEOTIDE SEQUENCE [LARGE SCALE GENOMIC DNA]</scope>
    <source>
        <strain evidence="1">UMSG1</strain>
    </source>
</reference>
<protein>
    <submittedName>
        <fullName evidence="1">Uncharacterized protein</fullName>
    </submittedName>
</protein>
<sequence length="191" mass="22676">MLKGLALDIYYMNELSNMSFQNAIEHLRNYFQGPEFHRKNLSEWNSITLKTVIVENPDKSIGECLLLPIKTLRKLQHGLREAQQTIEYAVSDPPPTVGALINKLQSSIIAYEKENVQSKAYFTDRQYHKNVPSSNIDTTRRCYVCHKEDCRSWNHSEQDQDNYINKFKEEFKNRLRPRLFNNKQFQKRFKQ</sequence>
<organism evidence="1 2">
    <name type="scientific">Golovinomyces cichoracearum</name>
    <dbReference type="NCBI Taxonomy" id="62708"/>
    <lineage>
        <taxon>Eukaryota</taxon>
        <taxon>Fungi</taxon>
        <taxon>Dikarya</taxon>
        <taxon>Ascomycota</taxon>
        <taxon>Pezizomycotina</taxon>
        <taxon>Leotiomycetes</taxon>
        <taxon>Erysiphales</taxon>
        <taxon>Erysiphaceae</taxon>
        <taxon>Golovinomyces</taxon>
    </lineage>
</organism>
<dbReference type="AlphaFoldDB" id="A0A420IXN0"/>
<evidence type="ECO:0000313" key="1">
    <source>
        <dbReference type="EMBL" id="RKF79300.1"/>
    </source>
</evidence>
<accession>A0A420IXN0</accession>
<dbReference type="Proteomes" id="UP000285326">
    <property type="component" value="Unassembled WGS sequence"/>
</dbReference>
<comment type="caution">
    <text evidence="1">The sequence shown here is derived from an EMBL/GenBank/DDBJ whole genome shotgun (WGS) entry which is preliminary data.</text>
</comment>
<name>A0A420IXN0_9PEZI</name>